<dbReference type="AlphaFoldDB" id="F3PQR3"/>
<dbReference type="HOGENOM" id="CLU_117442_0_0_10"/>
<gene>
    <name evidence="3" type="ORF">HMPREF9446_01061</name>
</gene>
<dbReference type="GeneID" id="86048788"/>
<dbReference type="eggNOG" id="ENOG502ZTA0">
    <property type="taxonomic scope" value="Bacteria"/>
</dbReference>
<proteinExistence type="predicted"/>
<evidence type="ECO:0000256" key="1">
    <source>
        <dbReference type="SAM" id="SignalP"/>
    </source>
</evidence>
<dbReference type="SUPFAM" id="SSF160574">
    <property type="entry name" value="BT0923-like"/>
    <property type="match status" value="1"/>
</dbReference>
<name>F3PQR3_9BACE</name>
<feature type="signal peptide" evidence="1">
    <location>
        <begin position="1"/>
        <end position="22"/>
    </location>
</feature>
<dbReference type="EMBL" id="AFBN01000019">
    <property type="protein sequence ID" value="EGF58671.1"/>
    <property type="molecule type" value="Genomic_DNA"/>
</dbReference>
<dbReference type="PROSITE" id="PS51257">
    <property type="entry name" value="PROKAR_LIPOPROTEIN"/>
    <property type="match status" value="1"/>
</dbReference>
<keyword evidence="4" id="KW-1185">Reference proteome</keyword>
<comment type="caution">
    <text evidence="3">The sequence shown here is derived from an EMBL/GenBank/DDBJ whole genome shotgun (WGS) entry which is preliminary data.</text>
</comment>
<dbReference type="InterPro" id="IPR021533">
    <property type="entry name" value="PepSY-like"/>
</dbReference>
<dbReference type="RefSeq" id="WP_009124294.1">
    <property type="nucleotide sequence ID" value="NZ_GL882619.1"/>
</dbReference>
<dbReference type="STRING" id="763034.HMPREF9446_01061"/>
<dbReference type="Pfam" id="PF11396">
    <property type="entry name" value="PepSY_like"/>
    <property type="match status" value="1"/>
</dbReference>
<accession>F3PQR3</accession>
<feature type="chain" id="PRO_5003305792" description="Putative beta-lactamase-inhibitor-like PepSY-like domain-containing protein" evidence="1">
    <location>
        <begin position="23"/>
        <end position="165"/>
    </location>
</feature>
<dbReference type="Gene3D" id="3.10.450.360">
    <property type="match status" value="1"/>
</dbReference>
<evidence type="ECO:0000259" key="2">
    <source>
        <dbReference type="Pfam" id="PF11396"/>
    </source>
</evidence>
<keyword evidence="1" id="KW-0732">Signal</keyword>
<feature type="domain" description="Putative beta-lactamase-inhibitor-like PepSY-like" evidence="2">
    <location>
        <begin position="58"/>
        <end position="147"/>
    </location>
</feature>
<evidence type="ECO:0000313" key="3">
    <source>
        <dbReference type="EMBL" id="EGF58671.1"/>
    </source>
</evidence>
<reference evidence="3 4" key="1">
    <citation type="submission" date="2011-02" db="EMBL/GenBank/DDBJ databases">
        <authorList>
            <person name="Weinstock G."/>
            <person name="Sodergren E."/>
            <person name="Clifton S."/>
            <person name="Fulton L."/>
            <person name="Fulton B."/>
            <person name="Courtney L."/>
            <person name="Fronick C."/>
            <person name="Harrison M."/>
            <person name="Strong C."/>
            <person name="Farmer C."/>
            <person name="Delahaunty K."/>
            <person name="Markovic C."/>
            <person name="Hall O."/>
            <person name="Minx P."/>
            <person name="Tomlinson C."/>
            <person name="Mitreva M."/>
            <person name="Hou S."/>
            <person name="Chen J."/>
            <person name="Wollam A."/>
            <person name="Pepin K.H."/>
            <person name="Johnson M."/>
            <person name="Bhonagiri V."/>
            <person name="Zhang X."/>
            <person name="Suruliraj S."/>
            <person name="Warren W."/>
            <person name="Chinwalla A."/>
            <person name="Mardis E.R."/>
            <person name="Wilson R.K."/>
        </authorList>
    </citation>
    <scope>NUCLEOTIDE SEQUENCE [LARGE SCALE GENOMIC DNA]</scope>
    <source>
        <strain evidence="3 4">YIT 12057</strain>
    </source>
</reference>
<organism evidence="3 4">
    <name type="scientific">Bacteroides fluxus YIT 12057</name>
    <dbReference type="NCBI Taxonomy" id="763034"/>
    <lineage>
        <taxon>Bacteria</taxon>
        <taxon>Pseudomonadati</taxon>
        <taxon>Bacteroidota</taxon>
        <taxon>Bacteroidia</taxon>
        <taxon>Bacteroidales</taxon>
        <taxon>Bacteroidaceae</taxon>
        <taxon>Bacteroides</taxon>
    </lineage>
</organism>
<sequence length="165" mass="18931">MKVGIQMLAVMFIAALAFSACSDDDDKGRMTVPENISQALKEKYAAATHIEWKQKGAYYVADCRMDGREMDVWFNVQAEWQLTETDILWTGLPGTVQTAFNSSEYATWEREDIDLLESPLQPLQYVIEVEKGKIEYQLFYSEEGNLMQTRDVTGKDDTHWPVTNE</sequence>
<protein>
    <recommendedName>
        <fullName evidence="2">Putative beta-lactamase-inhibitor-like PepSY-like domain-containing protein</fullName>
    </recommendedName>
</protein>
<evidence type="ECO:0000313" key="4">
    <source>
        <dbReference type="Proteomes" id="UP000003416"/>
    </source>
</evidence>
<dbReference type="Proteomes" id="UP000003416">
    <property type="component" value="Unassembled WGS sequence"/>
</dbReference>